<dbReference type="Proteomes" id="UP001165122">
    <property type="component" value="Unassembled WGS sequence"/>
</dbReference>
<feature type="transmembrane region" description="Helical" evidence="2">
    <location>
        <begin position="26"/>
        <end position="45"/>
    </location>
</feature>
<comment type="caution">
    <text evidence="3">The sequence shown here is derived from an EMBL/GenBank/DDBJ whole genome shotgun (WGS) entry which is preliminary data.</text>
</comment>
<dbReference type="EMBL" id="BRXW01000549">
    <property type="protein sequence ID" value="GMH65060.1"/>
    <property type="molecule type" value="Genomic_DNA"/>
</dbReference>
<organism evidence="3 4">
    <name type="scientific">Triparma laevis f. longispina</name>
    <dbReference type="NCBI Taxonomy" id="1714387"/>
    <lineage>
        <taxon>Eukaryota</taxon>
        <taxon>Sar</taxon>
        <taxon>Stramenopiles</taxon>
        <taxon>Ochrophyta</taxon>
        <taxon>Bolidophyceae</taxon>
        <taxon>Parmales</taxon>
        <taxon>Triparmaceae</taxon>
        <taxon>Triparma</taxon>
    </lineage>
</organism>
<accession>A0A9W7E4N0</accession>
<evidence type="ECO:0000313" key="4">
    <source>
        <dbReference type="Proteomes" id="UP001165122"/>
    </source>
</evidence>
<keyword evidence="2" id="KW-1133">Transmembrane helix</keyword>
<feature type="region of interest" description="Disordered" evidence="1">
    <location>
        <begin position="1"/>
        <end position="25"/>
    </location>
</feature>
<evidence type="ECO:0000256" key="1">
    <source>
        <dbReference type="SAM" id="MobiDB-lite"/>
    </source>
</evidence>
<keyword evidence="2" id="KW-0472">Membrane</keyword>
<keyword evidence="4" id="KW-1185">Reference proteome</keyword>
<keyword evidence="2" id="KW-0812">Transmembrane</keyword>
<reference evidence="4" key="1">
    <citation type="journal article" date="2023" name="Commun. Biol.">
        <title>Genome analysis of Parmales, the sister group of diatoms, reveals the evolutionary specialization of diatoms from phago-mixotrophs to photoautotrophs.</title>
        <authorList>
            <person name="Ban H."/>
            <person name="Sato S."/>
            <person name="Yoshikawa S."/>
            <person name="Yamada K."/>
            <person name="Nakamura Y."/>
            <person name="Ichinomiya M."/>
            <person name="Sato N."/>
            <person name="Blanc-Mathieu R."/>
            <person name="Endo H."/>
            <person name="Kuwata A."/>
            <person name="Ogata H."/>
        </authorList>
    </citation>
    <scope>NUCLEOTIDE SEQUENCE [LARGE SCALE GENOMIC DNA]</scope>
    <source>
        <strain evidence="4">NIES 3700</strain>
    </source>
</reference>
<feature type="transmembrane region" description="Helical" evidence="2">
    <location>
        <begin position="57"/>
        <end position="74"/>
    </location>
</feature>
<sequence>MPSGADEVGEGTRHMHKPPPRRGPNYAMMTPILWIPATLTSRLLLRRWVSTQNANRVLGAMTTMALSHAGYMMVRDTIHYVPPVPPK</sequence>
<dbReference type="AlphaFoldDB" id="A0A9W7E4N0"/>
<proteinExistence type="predicted"/>
<evidence type="ECO:0000313" key="3">
    <source>
        <dbReference type="EMBL" id="GMH65060.1"/>
    </source>
</evidence>
<gene>
    <name evidence="3" type="ORF">TrLO_g5199</name>
</gene>
<name>A0A9W7E4N0_9STRA</name>
<evidence type="ECO:0000256" key="2">
    <source>
        <dbReference type="SAM" id="Phobius"/>
    </source>
</evidence>
<protein>
    <submittedName>
        <fullName evidence="3">Uncharacterized protein</fullName>
    </submittedName>
</protein>